<reference evidence="2 3" key="1">
    <citation type="submission" date="2020-02" db="EMBL/GenBank/DDBJ databases">
        <title>Whole-genome analyses of novel actinobacteria.</title>
        <authorList>
            <person name="Sahin N."/>
            <person name="Tokatli A."/>
        </authorList>
    </citation>
    <scope>NUCLEOTIDE SEQUENCE [LARGE SCALE GENOMIC DNA]</scope>
    <source>
        <strain evidence="2 3">YC419</strain>
    </source>
</reference>
<evidence type="ECO:0000313" key="3">
    <source>
        <dbReference type="Proteomes" id="UP001518140"/>
    </source>
</evidence>
<feature type="compositionally biased region" description="Low complexity" evidence="1">
    <location>
        <begin position="20"/>
        <end position="41"/>
    </location>
</feature>
<sequence>MRRRTFLAGAATAMAAGPARVFHTGRPIGGTTPPTNTSLTETHTDDSVGP</sequence>
<keyword evidence="3" id="KW-1185">Reference proteome</keyword>
<protein>
    <submittedName>
        <fullName evidence="2">Uncharacterized protein</fullName>
    </submittedName>
</protein>
<organism evidence="2 3">
    <name type="scientific">Streptomyces ureilyticus</name>
    <dbReference type="NCBI Taxonomy" id="1775131"/>
    <lineage>
        <taxon>Bacteria</taxon>
        <taxon>Bacillati</taxon>
        <taxon>Actinomycetota</taxon>
        <taxon>Actinomycetes</taxon>
        <taxon>Kitasatosporales</taxon>
        <taxon>Streptomycetaceae</taxon>
        <taxon>Streptomyces</taxon>
    </lineage>
</organism>
<evidence type="ECO:0000256" key="1">
    <source>
        <dbReference type="SAM" id="MobiDB-lite"/>
    </source>
</evidence>
<gene>
    <name evidence="2" type="ORF">G6048_35245</name>
</gene>
<dbReference type="EMBL" id="JAAKZX010000164">
    <property type="protein sequence ID" value="NGO47139.1"/>
    <property type="molecule type" value="Genomic_DNA"/>
</dbReference>
<dbReference type="RefSeq" id="WP_165343663.1">
    <property type="nucleotide sequence ID" value="NZ_JAAKZX010000164.1"/>
</dbReference>
<feature type="region of interest" description="Disordered" evidence="1">
    <location>
        <begin position="20"/>
        <end position="50"/>
    </location>
</feature>
<evidence type="ECO:0000313" key="2">
    <source>
        <dbReference type="EMBL" id="NGO47139.1"/>
    </source>
</evidence>
<comment type="caution">
    <text evidence="2">The sequence shown here is derived from an EMBL/GenBank/DDBJ whole genome shotgun (WGS) entry which is preliminary data.</text>
</comment>
<proteinExistence type="predicted"/>
<name>A0ABX0E2T4_9ACTN</name>
<dbReference type="Proteomes" id="UP001518140">
    <property type="component" value="Unassembled WGS sequence"/>
</dbReference>
<accession>A0ABX0E2T4</accession>